<dbReference type="EMBL" id="LN899819">
    <property type="protein sequence ID" value="CUV13916.1"/>
    <property type="molecule type" value="Genomic_DNA"/>
</dbReference>
<reference evidence="2" key="1">
    <citation type="submission" date="2015-10" db="EMBL/GenBank/DDBJ databases">
        <authorList>
            <person name="Gilbert D.G."/>
        </authorList>
    </citation>
    <scope>NUCLEOTIDE SEQUENCE</scope>
    <source>
        <strain evidence="2">Phyl III-seqv23</strain>
    </source>
</reference>
<evidence type="ECO:0000256" key="1">
    <source>
        <dbReference type="SAM" id="MobiDB-lite"/>
    </source>
</evidence>
<feature type="compositionally biased region" description="Basic and acidic residues" evidence="1">
    <location>
        <begin position="31"/>
        <end position="40"/>
    </location>
</feature>
<proteinExistence type="predicted"/>
<dbReference type="AlphaFoldDB" id="A0A0S4TV83"/>
<sequence>MPLKIAGLNVRPRLPSTEGRQARQTPAPGDHTPRQGRTRDAQFGGLPDLARPTATAGQGLRRRAELPPHGAQPARKRARGGEPGHGGGGNPPDFSQAGMQEMMRQQSEMMLATTRLQNEMTMCQTACKLIEQGPKAAKDLIQ</sequence>
<name>A0A0S4TV83_RALSL</name>
<evidence type="ECO:0000313" key="2">
    <source>
        <dbReference type="EMBL" id="CUV13916.1"/>
    </source>
</evidence>
<geneLocation type="plasmid" evidence="4">
    <name>puw386</name>
</geneLocation>
<keyword evidence="3" id="KW-0614">Plasmid</keyword>
<geneLocation type="plasmid" evidence="3">
    <name>pUW386</name>
</geneLocation>
<evidence type="ECO:0000313" key="3">
    <source>
        <dbReference type="EMBL" id="QCX50999.1"/>
    </source>
</evidence>
<gene>
    <name evidence="3" type="ORF">E7Z57_17880</name>
    <name evidence="2" type="ORF">RUN39_v1_650037</name>
</gene>
<feature type="compositionally biased region" description="Gly residues" evidence="1">
    <location>
        <begin position="81"/>
        <end position="90"/>
    </location>
</feature>
<protein>
    <submittedName>
        <fullName evidence="2">Conserved hypothethical protein</fullName>
    </submittedName>
</protein>
<feature type="region of interest" description="Disordered" evidence="1">
    <location>
        <begin position="1"/>
        <end position="102"/>
    </location>
</feature>
<dbReference type="EMBL" id="CP039340">
    <property type="protein sequence ID" value="QCX50999.1"/>
    <property type="molecule type" value="Genomic_DNA"/>
</dbReference>
<evidence type="ECO:0000313" key="4">
    <source>
        <dbReference type="Proteomes" id="UP000310553"/>
    </source>
</evidence>
<dbReference type="Proteomes" id="UP000310553">
    <property type="component" value="Plasmid pUW386"/>
</dbReference>
<organism evidence="2">
    <name type="scientific">Ralstonia solanacearum</name>
    <name type="common">Pseudomonas solanacearum</name>
    <dbReference type="NCBI Taxonomy" id="305"/>
    <lineage>
        <taxon>Bacteria</taxon>
        <taxon>Pseudomonadati</taxon>
        <taxon>Pseudomonadota</taxon>
        <taxon>Betaproteobacteria</taxon>
        <taxon>Burkholderiales</taxon>
        <taxon>Burkholderiaceae</taxon>
        <taxon>Ralstonia</taxon>
        <taxon>Ralstonia solanacearum species complex</taxon>
    </lineage>
</organism>
<dbReference type="PATRIC" id="fig|305.106.peg.2630"/>
<reference evidence="3 4" key="2">
    <citation type="submission" date="2019-04" db="EMBL/GenBank/DDBJ databases">
        <title>Complete Genome of UW386 and Higher Quality Genome of UW700.</title>
        <authorList>
            <person name="Jacobs J."/>
            <person name="Perez A."/>
            <person name="Steidl O."/>
            <person name="Allen C."/>
        </authorList>
    </citation>
    <scope>NUCLEOTIDE SEQUENCE [LARGE SCALE GENOMIC DNA]</scope>
    <source>
        <strain evidence="3 4">UW386</strain>
        <plasmid evidence="3">pUW386</plasmid>
        <plasmid evidence="4">puw386</plasmid>
    </source>
</reference>
<accession>A0A0S4TV83</accession>